<feature type="transmembrane region" description="Helical" evidence="5">
    <location>
        <begin position="151"/>
        <end position="168"/>
    </location>
</feature>
<dbReference type="InterPro" id="IPR051533">
    <property type="entry name" value="WaaL-like"/>
</dbReference>
<keyword evidence="3 5" id="KW-1133">Transmembrane helix</keyword>
<feature type="transmembrane region" description="Helical" evidence="5">
    <location>
        <begin position="366"/>
        <end position="398"/>
    </location>
</feature>
<evidence type="ECO:0000256" key="4">
    <source>
        <dbReference type="ARBA" id="ARBA00023136"/>
    </source>
</evidence>
<evidence type="ECO:0000256" key="3">
    <source>
        <dbReference type="ARBA" id="ARBA00022989"/>
    </source>
</evidence>
<sequence length="462" mass="52354">MIIEKKLVFVKSILDIPILIFLFSQILSTVFSIDSRTSILGFYSRFHGGLFSSISYSLLYWAYVSNMDRKKVVTTIYSLFASSLFICSYAILEHFGIDKNVWVQDVQSRVFSTLGQPNWLAAYISALLPLTWALSLNSGKINFKKLRLSKWWLFILLSQMLFLTLIYTKSKSGFLGFGASDLLFWSGVFYLSIRKYFELKKTLKNFIVHHLMFILLILISGSPFTLPIAKIINPEKSVSLVNSETNAEKPQGPALEFGGSDSGKIRKIVWRGAIDIWKNYPLLGTGVETFAFAYYKFRPFEHNLVSEWDFLYNKAHNEYLNYAATTGSFGLLSYLALILITILILLKGSITKHDIQNPKESKQPEILSIGLLSGYISILITNFFGFSVVGVALLFFLYPAFATKLSGQSAENKVPSKIKLESIPSGQKALIAFVLCTMFYVLFIISKYWYADYIYATGKGYS</sequence>
<dbReference type="GO" id="GO:0016020">
    <property type="term" value="C:membrane"/>
    <property type="evidence" value="ECO:0007669"/>
    <property type="project" value="UniProtKB-SubCell"/>
</dbReference>
<feature type="transmembrane region" description="Helical" evidence="5">
    <location>
        <begin position="205"/>
        <end position="226"/>
    </location>
</feature>
<evidence type="ECO:0000256" key="1">
    <source>
        <dbReference type="ARBA" id="ARBA00004141"/>
    </source>
</evidence>
<feature type="transmembrane region" description="Helical" evidence="5">
    <location>
        <begin position="76"/>
        <end position="97"/>
    </location>
</feature>
<evidence type="ECO:0000256" key="2">
    <source>
        <dbReference type="ARBA" id="ARBA00022692"/>
    </source>
</evidence>
<feature type="non-terminal residue" evidence="7">
    <location>
        <position position="462"/>
    </location>
</feature>
<feature type="transmembrane region" description="Helical" evidence="5">
    <location>
        <begin position="319"/>
        <end position="346"/>
    </location>
</feature>
<evidence type="ECO:0000256" key="5">
    <source>
        <dbReference type="SAM" id="Phobius"/>
    </source>
</evidence>
<evidence type="ECO:0000313" key="7">
    <source>
        <dbReference type="EMBL" id="OGM18005.1"/>
    </source>
</evidence>
<dbReference type="EMBL" id="MGGB01000061">
    <property type="protein sequence ID" value="OGM18005.1"/>
    <property type="molecule type" value="Genomic_DNA"/>
</dbReference>
<dbReference type="Pfam" id="PF04932">
    <property type="entry name" value="Wzy_C"/>
    <property type="match status" value="1"/>
</dbReference>
<organism evidence="7 8">
    <name type="scientific">Candidatus Woesebacteria bacterium RIFCSPHIGHO2_01_FULL_37_10</name>
    <dbReference type="NCBI Taxonomy" id="1802489"/>
    <lineage>
        <taxon>Bacteria</taxon>
        <taxon>Candidatus Woeseibacteriota</taxon>
    </lineage>
</organism>
<dbReference type="Proteomes" id="UP000178446">
    <property type="component" value="Unassembled WGS sequence"/>
</dbReference>
<protein>
    <recommendedName>
        <fullName evidence="6">O-antigen ligase-related domain-containing protein</fullName>
    </recommendedName>
</protein>
<proteinExistence type="predicted"/>
<dbReference type="PANTHER" id="PTHR37422">
    <property type="entry name" value="TEICHURONIC ACID BIOSYNTHESIS PROTEIN TUAE"/>
    <property type="match status" value="1"/>
</dbReference>
<comment type="subcellular location">
    <subcellularLocation>
        <location evidence="1">Membrane</location>
        <topology evidence="1">Multi-pass membrane protein</topology>
    </subcellularLocation>
</comment>
<feature type="transmembrane region" description="Helical" evidence="5">
    <location>
        <begin position="117"/>
        <end position="139"/>
    </location>
</feature>
<accession>A0A1F7XUR7</accession>
<name>A0A1F7XUR7_9BACT</name>
<keyword evidence="4 5" id="KW-0472">Membrane</keyword>
<dbReference type="InterPro" id="IPR007016">
    <property type="entry name" value="O-antigen_ligase-rel_domated"/>
</dbReference>
<gene>
    <name evidence="7" type="ORF">A2685_00900</name>
</gene>
<feature type="domain" description="O-antigen ligase-related" evidence="6">
    <location>
        <begin position="160"/>
        <end position="335"/>
    </location>
</feature>
<feature type="transmembrane region" description="Helical" evidence="5">
    <location>
        <begin position="12"/>
        <end position="33"/>
    </location>
</feature>
<feature type="transmembrane region" description="Helical" evidence="5">
    <location>
        <begin position="45"/>
        <end position="64"/>
    </location>
</feature>
<evidence type="ECO:0000259" key="6">
    <source>
        <dbReference type="Pfam" id="PF04932"/>
    </source>
</evidence>
<feature type="transmembrane region" description="Helical" evidence="5">
    <location>
        <begin position="429"/>
        <end position="450"/>
    </location>
</feature>
<reference evidence="7 8" key="1">
    <citation type="journal article" date="2016" name="Nat. Commun.">
        <title>Thousands of microbial genomes shed light on interconnected biogeochemical processes in an aquifer system.</title>
        <authorList>
            <person name="Anantharaman K."/>
            <person name="Brown C.T."/>
            <person name="Hug L.A."/>
            <person name="Sharon I."/>
            <person name="Castelle C.J."/>
            <person name="Probst A.J."/>
            <person name="Thomas B.C."/>
            <person name="Singh A."/>
            <person name="Wilkins M.J."/>
            <person name="Karaoz U."/>
            <person name="Brodie E.L."/>
            <person name="Williams K.H."/>
            <person name="Hubbard S.S."/>
            <person name="Banfield J.F."/>
        </authorList>
    </citation>
    <scope>NUCLEOTIDE SEQUENCE [LARGE SCALE GENOMIC DNA]</scope>
</reference>
<dbReference type="PANTHER" id="PTHR37422:SF13">
    <property type="entry name" value="LIPOPOLYSACCHARIDE BIOSYNTHESIS PROTEIN PA4999-RELATED"/>
    <property type="match status" value="1"/>
</dbReference>
<keyword evidence="2 5" id="KW-0812">Transmembrane</keyword>
<evidence type="ECO:0000313" key="8">
    <source>
        <dbReference type="Proteomes" id="UP000178446"/>
    </source>
</evidence>
<feature type="transmembrane region" description="Helical" evidence="5">
    <location>
        <begin position="174"/>
        <end position="193"/>
    </location>
</feature>
<dbReference type="AlphaFoldDB" id="A0A1F7XUR7"/>
<comment type="caution">
    <text evidence="7">The sequence shown here is derived from an EMBL/GenBank/DDBJ whole genome shotgun (WGS) entry which is preliminary data.</text>
</comment>